<proteinExistence type="predicted"/>
<sequence>MTVGSQFPSSRAENQHVEEDLGDEVHALLLDAAAEDDARICCGVEMSSREGHFQVYKLQPLFPFTATTQRQHRRKQLTYILCEFLSRGKVSFFQWEKKMKVQLATTILATMLFFAALWESVDAGGCEESKVGEENEGSAANDNLGNDALPCRFVGEC</sequence>
<accession>A0A7R9AFT2</accession>
<evidence type="ECO:0000313" key="1">
    <source>
        <dbReference type="EMBL" id="CAD7253420.1"/>
    </source>
</evidence>
<organism evidence="1">
    <name type="scientific">Darwinula stevensoni</name>
    <dbReference type="NCBI Taxonomy" id="69355"/>
    <lineage>
        <taxon>Eukaryota</taxon>
        <taxon>Metazoa</taxon>
        <taxon>Ecdysozoa</taxon>
        <taxon>Arthropoda</taxon>
        <taxon>Crustacea</taxon>
        <taxon>Oligostraca</taxon>
        <taxon>Ostracoda</taxon>
        <taxon>Podocopa</taxon>
        <taxon>Podocopida</taxon>
        <taxon>Darwinulocopina</taxon>
        <taxon>Darwinuloidea</taxon>
        <taxon>Darwinulidae</taxon>
        <taxon>Darwinula</taxon>
    </lineage>
</organism>
<keyword evidence="2" id="KW-1185">Reference proteome</keyword>
<protein>
    <submittedName>
        <fullName evidence="1">Uncharacterized protein</fullName>
    </submittedName>
</protein>
<evidence type="ECO:0000313" key="2">
    <source>
        <dbReference type="Proteomes" id="UP000677054"/>
    </source>
</evidence>
<dbReference type="EMBL" id="LR905326">
    <property type="protein sequence ID" value="CAD7253420.1"/>
    <property type="molecule type" value="Genomic_DNA"/>
</dbReference>
<gene>
    <name evidence="1" type="ORF">DSTB1V02_LOCUS13170</name>
</gene>
<reference evidence="1" key="1">
    <citation type="submission" date="2020-11" db="EMBL/GenBank/DDBJ databases">
        <authorList>
            <person name="Tran Van P."/>
        </authorList>
    </citation>
    <scope>NUCLEOTIDE SEQUENCE</scope>
</reference>
<dbReference type="AlphaFoldDB" id="A0A7R9AFT2"/>
<name>A0A7R9AFT2_9CRUS</name>
<dbReference type="Proteomes" id="UP000677054">
    <property type="component" value="Unassembled WGS sequence"/>
</dbReference>
<dbReference type="EMBL" id="CAJPEV010005809">
    <property type="protein sequence ID" value="CAG0903548.1"/>
    <property type="molecule type" value="Genomic_DNA"/>
</dbReference>